<proteinExistence type="predicted"/>
<gene>
    <name evidence="3" type="primary">gldJ</name>
    <name evidence="3" type="ORF">QM524_12635</name>
</gene>
<dbReference type="EMBL" id="JASHIF010000010">
    <property type="protein sequence ID" value="MDI9860059.1"/>
    <property type="molecule type" value="Genomic_DNA"/>
</dbReference>
<evidence type="ECO:0000256" key="1">
    <source>
        <dbReference type="SAM" id="SignalP"/>
    </source>
</evidence>
<dbReference type="InterPro" id="IPR019868">
    <property type="entry name" value="Glid_motil-assoc_GldJ-short"/>
</dbReference>
<feature type="signal peptide" evidence="1">
    <location>
        <begin position="1"/>
        <end position="21"/>
    </location>
</feature>
<accession>A0ABT6Y905</accession>
<dbReference type="Gene3D" id="3.90.1580.10">
    <property type="entry name" value="paralog of FGE (formylglycine-generating enzyme)"/>
    <property type="match status" value="1"/>
</dbReference>
<evidence type="ECO:0000313" key="4">
    <source>
        <dbReference type="Proteomes" id="UP001236507"/>
    </source>
</evidence>
<feature type="chain" id="PRO_5045210847" evidence="1">
    <location>
        <begin position="22"/>
        <end position="414"/>
    </location>
</feature>
<dbReference type="PANTHER" id="PTHR23150">
    <property type="entry name" value="SULFATASE MODIFYING FACTOR 1, 2"/>
    <property type="match status" value="1"/>
</dbReference>
<organism evidence="3 4">
    <name type="scientific">Flectobacillus roseus</name>
    <dbReference type="NCBI Taxonomy" id="502259"/>
    <lineage>
        <taxon>Bacteria</taxon>
        <taxon>Pseudomonadati</taxon>
        <taxon>Bacteroidota</taxon>
        <taxon>Cytophagia</taxon>
        <taxon>Cytophagales</taxon>
        <taxon>Flectobacillaceae</taxon>
        <taxon>Flectobacillus</taxon>
    </lineage>
</organism>
<dbReference type="SUPFAM" id="SSF56436">
    <property type="entry name" value="C-type lectin-like"/>
    <property type="match status" value="1"/>
</dbReference>
<reference evidence="3 4" key="1">
    <citation type="submission" date="2023-05" db="EMBL/GenBank/DDBJ databases">
        <title>Novel species of genus Flectobacillus isolated from stream in China.</title>
        <authorList>
            <person name="Lu H."/>
        </authorList>
    </citation>
    <scope>NUCLEOTIDE SEQUENCE [LARGE SCALE GENOMIC DNA]</scope>
    <source>
        <strain evidence="3 4">KCTC 42575</strain>
    </source>
</reference>
<dbReference type="InterPro" id="IPR042095">
    <property type="entry name" value="SUMF_sf"/>
</dbReference>
<dbReference type="Pfam" id="PF03781">
    <property type="entry name" value="FGE-sulfatase"/>
    <property type="match status" value="1"/>
</dbReference>
<feature type="domain" description="Sulfatase-modifying factor enzyme-like" evidence="2">
    <location>
        <begin position="61"/>
        <end position="406"/>
    </location>
</feature>
<evidence type="ECO:0000313" key="3">
    <source>
        <dbReference type="EMBL" id="MDI9860059.1"/>
    </source>
</evidence>
<evidence type="ECO:0000259" key="2">
    <source>
        <dbReference type="Pfam" id="PF03781"/>
    </source>
</evidence>
<sequence length="414" mass="46627">MKLSIKSVAVLLLGLALVSSCKSKKPNSVKLGKNSTATGITYNKKGGFQVDKKFKGQPTGPNLVFIEGGRFTMGALEEDVINTRDNLERTVSVQSFYMDETEIANVHYLEYLNAIQKDSSQEFYESALPDTLVWKDELAFNDSYVEQYLRYPGFRMYPLVGVSWTQATDYCTWRTAAVNNDLAMKNQKGKKSTTKRKGKAAGAEVKAAPAFSAGQRLPIESGIVLPAYRLPTEAEWEYAAKAMIGTQYEDENQVNQRIYPWDGPSMRTARGKHKGEMLANFKRGRGDYAGIAGKSNDKAIITTEVYYYPANDFGLYQMAGNVNEWVFDLYRPLSYEDMNDLNPIRRNDFMDNAKNYDRKNNNSLIDNHSRVYKGGSWADVAYWLAPGTRRFLDQDSSTSTIGFRCAMIRAGTNK</sequence>
<keyword evidence="4" id="KW-1185">Reference proteome</keyword>
<dbReference type="RefSeq" id="WP_095163542.1">
    <property type="nucleotide sequence ID" value="NZ_JASHIF010000010.1"/>
</dbReference>
<dbReference type="Proteomes" id="UP001236507">
    <property type="component" value="Unassembled WGS sequence"/>
</dbReference>
<dbReference type="PROSITE" id="PS51257">
    <property type="entry name" value="PROKAR_LIPOPROTEIN"/>
    <property type="match status" value="1"/>
</dbReference>
<dbReference type="PANTHER" id="PTHR23150:SF19">
    <property type="entry name" value="FORMYLGLYCINE-GENERATING ENZYME"/>
    <property type="match status" value="1"/>
</dbReference>
<name>A0ABT6Y905_9BACT</name>
<keyword evidence="3" id="KW-0449">Lipoprotein</keyword>
<dbReference type="InterPro" id="IPR051043">
    <property type="entry name" value="Sulfatase_Mod_Factor_Kinase"/>
</dbReference>
<comment type="caution">
    <text evidence="3">The sequence shown here is derived from an EMBL/GenBank/DDBJ whole genome shotgun (WGS) entry which is preliminary data.</text>
</comment>
<dbReference type="NCBIfam" id="TIGR03530">
    <property type="entry name" value="GldJ_short"/>
    <property type="match status" value="1"/>
</dbReference>
<dbReference type="InterPro" id="IPR016187">
    <property type="entry name" value="CTDL_fold"/>
</dbReference>
<protein>
    <submittedName>
        <fullName evidence="3">Gliding motility lipoprotein GldJ</fullName>
    </submittedName>
</protein>
<dbReference type="InterPro" id="IPR005532">
    <property type="entry name" value="SUMF_dom"/>
</dbReference>
<keyword evidence="1" id="KW-0732">Signal</keyword>